<feature type="signal peptide" evidence="2">
    <location>
        <begin position="1"/>
        <end position="23"/>
    </location>
</feature>
<gene>
    <name evidence="3" type="ORF">J0M35_02220</name>
</gene>
<reference evidence="3" key="1">
    <citation type="submission" date="2021-02" db="EMBL/GenBank/DDBJ databases">
        <title>Genome-Resolved Metagenomics of a Microbial Community Performing Photosynthetic Biological Nutrient Removal.</title>
        <authorList>
            <person name="Mcdaniel E.A."/>
        </authorList>
    </citation>
    <scope>NUCLEOTIDE SEQUENCE</scope>
    <source>
        <strain evidence="3">UWPOB_OBS1</strain>
    </source>
</reference>
<organism evidence="3 4">
    <name type="scientific">Candidatus Obscuribacter phosphatis</name>
    <dbReference type="NCBI Taxonomy" id="1906157"/>
    <lineage>
        <taxon>Bacteria</taxon>
        <taxon>Bacillati</taxon>
        <taxon>Candidatus Melainabacteria</taxon>
        <taxon>Candidatus Obscuribacterales</taxon>
        <taxon>Candidatus Obscuribacteraceae</taxon>
        <taxon>Candidatus Obscuribacter</taxon>
    </lineage>
</organism>
<dbReference type="AlphaFoldDB" id="A0A8J7P6X5"/>
<dbReference type="EMBL" id="JAFLCK010000002">
    <property type="protein sequence ID" value="MBN8659149.1"/>
    <property type="molecule type" value="Genomic_DNA"/>
</dbReference>
<sequence length="192" mass="20587">MNKWFPVLSSLAISMLLCLPGQAENKGGKKVEAAPVKVPKAGGKSNAKPETPTRPKNYAAQVLTREIAREILGGSVNASPSNTYNDSVNGKSFVSNASFLLRKDENPPLLGLLIRHEADTKSALAKFTKAKAELKGTPVSGLGVQAFRTAKPQELHLLKGLNYLVITAGPADKPDKIMEEQLAKTVLPEINF</sequence>
<protein>
    <submittedName>
        <fullName evidence="3">Uncharacterized protein</fullName>
    </submittedName>
</protein>
<evidence type="ECO:0000256" key="2">
    <source>
        <dbReference type="SAM" id="SignalP"/>
    </source>
</evidence>
<name>A0A8J7P6X5_9BACT</name>
<keyword evidence="2" id="KW-0732">Signal</keyword>
<accession>A0A8J7P6X5</accession>
<evidence type="ECO:0000256" key="1">
    <source>
        <dbReference type="SAM" id="MobiDB-lite"/>
    </source>
</evidence>
<feature type="chain" id="PRO_5035205039" evidence="2">
    <location>
        <begin position="24"/>
        <end position="192"/>
    </location>
</feature>
<feature type="compositionally biased region" description="Low complexity" evidence="1">
    <location>
        <begin position="33"/>
        <end position="42"/>
    </location>
</feature>
<comment type="caution">
    <text evidence="3">The sequence shown here is derived from an EMBL/GenBank/DDBJ whole genome shotgun (WGS) entry which is preliminary data.</text>
</comment>
<feature type="region of interest" description="Disordered" evidence="1">
    <location>
        <begin position="25"/>
        <end position="55"/>
    </location>
</feature>
<evidence type="ECO:0000313" key="4">
    <source>
        <dbReference type="Proteomes" id="UP000664277"/>
    </source>
</evidence>
<evidence type="ECO:0000313" key="3">
    <source>
        <dbReference type="EMBL" id="MBN8659149.1"/>
    </source>
</evidence>
<proteinExistence type="predicted"/>
<dbReference type="Proteomes" id="UP000664277">
    <property type="component" value="Unassembled WGS sequence"/>
</dbReference>